<evidence type="ECO:0000313" key="1">
    <source>
        <dbReference type="EMBL" id="KAJ4957606.1"/>
    </source>
</evidence>
<proteinExistence type="predicted"/>
<dbReference type="AlphaFoldDB" id="A0A9Q0H0F1"/>
<sequence>MRAPSATLILHHHRCPTRTTPPPHRQRCHLRRGFIYTRFFSSLLPPHQFPPISLLIIVCAGDKSDGGVKGGGGRDGDGSGVTVGGFGGGGLVGGCSDEGDAQAYKETFLMTMEFYEGLYHYRGDANVISNRHISIVADGWVGEAFNSVASGEAWEDLVQIEEIL</sequence>
<dbReference type="Proteomes" id="UP001141806">
    <property type="component" value="Unassembled WGS sequence"/>
</dbReference>
<name>A0A9Q0H0F1_9MAGN</name>
<accession>A0A9Q0H0F1</accession>
<gene>
    <name evidence="1" type="ORF">NE237_024717</name>
</gene>
<dbReference type="EMBL" id="JAMYWD010000010">
    <property type="protein sequence ID" value="KAJ4957606.1"/>
    <property type="molecule type" value="Genomic_DNA"/>
</dbReference>
<protein>
    <submittedName>
        <fullName evidence="1">Uncharacterized protein</fullName>
    </submittedName>
</protein>
<evidence type="ECO:0000313" key="2">
    <source>
        <dbReference type="Proteomes" id="UP001141806"/>
    </source>
</evidence>
<keyword evidence="2" id="KW-1185">Reference proteome</keyword>
<organism evidence="1 2">
    <name type="scientific">Protea cynaroides</name>
    <dbReference type="NCBI Taxonomy" id="273540"/>
    <lineage>
        <taxon>Eukaryota</taxon>
        <taxon>Viridiplantae</taxon>
        <taxon>Streptophyta</taxon>
        <taxon>Embryophyta</taxon>
        <taxon>Tracheophyta</taxon>
        <taxon>Spermatophyta</taxon>
        <taxon>Magnoliopsida</taxon>
        <taxon>Proteales</taxon>
        <taxon>Proteaceae</taxon>
        <taxon>Protea</taxon>
    </lineage>
</organism>
<comment type="caution">
    <text evidence="1">The sequence shown here is derived from an EMBL/GenBank/DDBJ whole genome shotgun (WGS) entry which is preliminary data.</text>
</comment>
<reference evidence="1" key="1">
    <citation type="journal article" date="2023" name="Plant J.">
        <title>The genome of the king protea, Protea cynaroides.</title>
        <authorList>
            <person name="Chang J."/>
            <person name="Duong T.A."/>
            <person name="Schoeman C."/>
            <person name="Ma X."/>
            <person name="Roodt D."/>
            <person name="Barker N."/>
            <person name="Li Z."/>
            <person name="Van de Peer Y."/>
            <person name="Mizrachi E."/>
        </authorList>
    </citation>
    <scope>NUCLEOTIDE SEQUENCE</scope>
    <source>
        <tissue evidence="1">Young leaves</tissue>
    </source>
</reference>